<evidence type="ECO:0000313" key="5">
    <source>
        <dbReference type="EMBL" id="TFK25213.1"/>
    </source>
</evidence>
<keyword evidence="6" id="KW-1185">Reference proteome</keyword>
<sequence>MLPSLLFGLLLSTSVQISQAVNVYLHPARPFASGLDTLDAASAAVSRHLGLEKFERLGALPNTLVVAEDFVGTGLNDGILLTINEDDVRAVLPSGFEESSTLGHIPTPDHLDSLASVVSTYLIRARQVYSSLYTPDEPWRLTDVDNLSAFFESSEGPAFAAVEVHKLQDLRRRYGTTSPEYRKFATKLRRFLEEAVYERPNFSVAIMTFQSSSPKARSPDPQGSQTPFPDHPLPQEPIGSISTCHATADTCSKGTNSCSGRGQCVEAKKSGRSCFVCACGVTTTGTGDKVKTDRWAGESCEKKDISASFVLLTGTVIVLLLVVFGSVSLLYSVGDQSLPSILLATAVNSKKD</sequence>
<dbReference type="STRING" id="230819.A0A5C3KZD8"/>
<dbReference type="GO" id="GO:0005783">
    <property type="term" value="C:endoplasmic reticulum"/>
    <property type="evidence" value="ECO:0007669"/>
    <property type="project" value="TreeGrafter"/>
</dbReference>
<gene>
    <name evidence="5" type="ORF">FA15DRAFT_680334</name>
</gene>
<name>A0A5C3KZD8_COPMA</name>
<dbReference type="EMBL" id="ML210189">
    <property type="protein sequence ID" value="TFK25213.1"/>
    <property type="molecule type" value="Genomic_DNA"/>
</dbReference>
<reference evidence="5 6" key="1">
    <citation type="journal article" date="2019" name="Nat. Ecol. Evol.">
        <title>Megaphylogeny resolves global patterns of mushroom evolution.</title>
        <authorList>
            <person name="Varga T."/>
            <person name="Krizsan K."/>
            <person name="Foldi C."/>
            <person name="Dima B."/>
            <person name="Sanchez-Garcia M."/>
            <person name="Sanchez-Ramirez S."/>
            <person name="Szollosi G.J."/>
            <person name="Szarkandi J.G."/>
            <person name="Papp V."/>
            <person name="Albert L."/>
            <person name="Andreopoulos W."/>
            <person name="Angelini C."/>
            <person name="Antonin V."/>
            <person name="Barry K.W."/>
            <person name="Bougher N.L."/>
            <person name="Buchanan P."/>
            <person name="Buyck B."/>
            <person name="Bense V."/>
            <person name="Catcheside P."/>
            <person name="Chovatia M."/>
            <person name="Cooper J."/>
            <person name="Damon W."/>
            <person name="Desjardin D."/>
            <person name="Finy P."/>
            <person name="Geml J."/>
            <person name="Haridas S."/>
            <person name="Hughes K."/>
            <person name="Justo A."/>
            <person name="Karasinski D."/>
            <person name="Kautmanova I."/>
            <person name="Kiss B."/>
            <person name="Kocsube S."/>
            <person name="Kotiranta H."/>
            <person name="LaButti K.M."/>
            <person name="Lechner B.E."/>
            <person name="Liimatainen K."/>
            <person name="Lipzen A."/>
            <person name="Lukacs Z."/>
            <person name="Mihaltcheva S."/>
            <person name="Morgado L.N."/>
            <person name="Niskanen T."/>
            <person name="Noordeloos M.E."/>
            <person name="Ohm R.A."/>
            <person name="Ortiz-Santana B."/>
            <person name="Ovrebo C."/>
            <person name="Racz N."/>
            <person name="Riley R."/>
            <person name="Savchenko A."/>
            <person name="Shiryaev A."/>
            <person name="Soop K."/>
            <person name="Spirin V."/>
            <person name="Szebenyi C."/>
            <person name="Tomsovsky M."/>
            <person name="Tulloss R.E."/>
            <person name="Uehling J."/>
            <person name="Grigoriev I.V."/>
            <person name="Vagvolgyi C."/>
            <person name="Papp T."/>
            <person name="Martin F.M."/>
            <person name="Miettinen O."/>
            <person name="Hibbett D.S."/>
            <person name="Nagy L.G."/>
        </authorList>
    </citation>
    <scope>NUCLEOTIDE SEQUENCE [LARGE SCALE GENOMIC DNA]</scope>
    <source>
        <strain evidence="5 6">CBS 121175</strain>
    </source>
</reference>
<feature type="compositionally biased region" description="Polar residues" evidence="1">
    <location>
        <begin position="212"/>
        <end position="227"/>
    </location>
</feature>
<keyword evidence="2" id="KW-0812">Transmembrane</keyword>
<dbReference type="InterPro" id="IPR053065">
    <property type="entry name" value="Archenteron_Induction-Rel"/>
</dbReference>
<dbReference type="OrthoDB" id="5583277at2759"/>
<protein>
    <recommendedName>
        <fullName evidence="4">Vacuolar sorting protein Vps3844 C-terminal domain-containing protein</fullName>
    </recommendedName>
</protein>
<evidence type="ECO:0000256" key="1">
    <source>
        <dbReference type="SAM" id="MobiDB-lite"/>
    </source>
</evidence>
<evidence type="ECO:0000313" key="6">
    <source>
        <dbReference type="Proteomes" id="UP000307440"/>
    </source>
</evidence>
<feature type="region of interest" description="Disordered" evidence="1">
    <location>
        <begin position="212"/>
        <end position="234"/>
    </location>
</feature>
<feature type="chain" id="PRO_5022693048" description="Vacuolar sorting protein Vps3844 C-terminal domain-containing protein" evidence="3">
    <location>
        <begin position="21"/>
        <end position="352"/>
    </location>
</feature>
<dbReference type="InterPro" id="IPR024382">
    <property type="entry name" value="Vps3844_C"/>
</dbReference>
<feature type="transmembrane region" description="Helical" evidence="2">
    <location>
        <begin position="309"/>
        <end position="331"/>
    </location>
</feature>
<keyword evidence="2" id="KW-1133">Transmembrane helix</keyword>
<feature type="signal peptide" evidence="3">
    <location>
        <begin position="1"/>
        <end position="20"/>
    </location>
</feature>
<keyword evidence="2" id="KW-0472">Membrane</keyword>
<dbReference type="PANTHER" id="PTHR36853">
    <property type="entry name" value="EXPRESSED PROTEIN"/>
    <property type="match status" value="1"/>
</dbReference>
<dbReference type="PANTHER" id="PTHR36853:SF1">
    <property type="entry name" value="DUF3844 DOMAIN-CONTAINING PROTEIN"/>
    <property type="match status" value="1"/>
</dbReference>
<evidence type="ECO:0000256" key="2">
    <source>
        <dbReference type="SAM" id="Phobius"/>
    </source>
</evidence>
<dbReference type="Pfam" id="PF12955">
    <property type="entry name" value="Vps3844_C"/>
    <property type="match status" value="1"/>
</dbReference>
<dbReference type="Proteomes" id="UP000307440">
    <property type="component" value="Unassembled WGS sequence"/>
</dbReference>
<accession>A0A5C3KZD8</accession>
<evidence type="ECO:0000259" key="4">
    <source>
        <dbReference type="Pfam" id="PF12955"/>
    </source>
</evidence>
<feature type="domain" description="Vacuolar sorting protein Vps3844 C-terminal" evidence="4">
    <location>
        <begin position="244"/>
        <end position="343"/>
    </location>
</feature>
<proteinExistence type="predicted"/>
<evidence type="ECO:0000256" key="3">
    <source>
        <dbReference type="SAM" id="SignalP"/>
    </source>
</evidence>
<keyword evidence="3" id="KW-0732">Signal</keyword>
<organism evidence="5 6">
    <name type="scientific">Coprinopsis marcescibilis</name>
    <name type="common">Agaric fungus</name>
    <name type="synonym">Psathyrella marcescibilis</name>
    <dbReference type="NCBI Taxonomy" id="230819"/>
    <lineage>
        <taxon>Eukaryota</taxon>
        <taxon>Fungi</taxon>
        <taxon>Dikarya</taxon>
        <taxon>Basidiomycota</taxon>
        <taxon>Agaricomycotina</taxon>
        <taxon>Agaricomycetes</taxon>
        <taxon>Agaricomycetidae</taxon>
        <taxon>Agaricales</taxon>
        <taxon>Agaricineae</taxon>
        <taxon>Psathyrellaceae</taxon>
        <taxon>Coprinopsis</taxon>
    </lineage>
</organism>
<dbReference type="AlphaFoldDB" id="A0A5C3KZD8"/>